<evidence type="ECO:0000256" key="4">
    <source>
        <dbReference type="ARBA" id="ARBA00071261"/>
    </source>
</evidence>
<comment type="similarity">
    <text evidence="2">Belongs to the AB hydrolase superfamily.</text>
</comment>
<dbReference type="PRINTS" id="PR00111">
    <property type="entry name" value="ABHYDROLASE"/>
</dbReference>
<comment type="catalytic activity">
    <reaction evidence="1">
        <text>Hydrolyzes glycerol monoesters of long-chain fatty acids.</text>
        <dbReference type="EC" id="3.1.1.23"/>
    </reaction>
</comment>
<dbReference type="SUPFAM" id="SSF53474">
    <property type="entry name" value="alpha/beta-Hydrolases"/>
    <property type="match status" value="1"/>
</dbReference>
<dbReference type="Pfam" id="PF12146">
    <property type="entry name" value="Hydrolase_4"/>
    <property type="match status" value="1"/>
</dbReference>
<reference evidence="6" key="1">
    <citation type="submission" date="2009-01" db="EMBL/GenBank/DDBJ databases">
        <title>Complete sequence of chromosome Cyanothece sp. PCC 7425.</title>
        <authorList>
            <consortium name="US DOE Joint Genome Institute"/>
            <person name="Lucas S."/>
            <person name="Copeland A."/>
            <person name="Lapidus A."/>
            <person name="Glavina del Rio T."/>
            <person name="Dalin E."/>
            <person name="Tice H."/>
            <person name="Bruce D."/>
            <person name="Goodwin L."/>
            <person name="Pitluck S."/>
            <person name="Sims D."/>
            <person name="Meineke L."/>
            <person name="Brettin T."/>
            <person name="Detter J.C."/>
            <person name="Han C."/>
            <person name="Larimer F."/>
            <person name="Land M."/>
            <person name="Hauser L."/>
            <person name="Kyrpides N."/>
            <person name="Ovchinnikova G."/>
            <person name="Liberton M."/>
            <person name="Stoeckel J."/>
            <person name="Banerjee A."/>
            <person name="Singh A."/>
            <person name="Page L."/>
            <person name="Sato H."/>
            <person name="Zhao L."/>
            <person name="Sherman L."/>
            <person name="Pakrasi H."/>
            <person name="Richardson P."/>
        </authorList>
    </citation>
    <scope>NUCLEOTIDE SEQUENCE</scope>
    <source>
        <strain evidence="6">PCC 7425</strain>
    </source>
</reference>
<dbReference type="Gene3D" id="3.40.50.1820">
    <property type="entry name" value="alpha/beta hydrolase"/>
    <property type="match status" value="1"/>
</dbReference>
<dbReference type="GO" id="GO:0047372">
    <property type="term" value="F:monoacylglycerol lipase activity"/>
    <property type="evidence" value="ECO:0007669"/>
    <property type="project" value="UniProtKB-EC"/>
</dbReference>
<evidence type="ECO:0000259" key="5">
    <source>
        <dbReference type="Pfam" id="PF12146"/>
    </source>
</evidence>
<name>B8HMT2_CYAP4</name>
<dbReference type="AlphaFoldDB" id="B8HMT2"/>
<dbReference type="STRING" id="395961.Cyan7425_3067"/>
<dbReference type="ESTHER" id="cyap4-b8hmt2">
    <property type="family name" value="Monoglyceridelipase_lysophospholip"/>
</dbReference>
<keyword evidence="6" id="KW-0378">Hydrolase</keyword>
<proteinExistence type="inferred from homology"/>
<dbReference type="EMBL" id="CP001344">
    <property type="protein sequence ID" value="ACL45401.1"/>
    <property type="molecule type" value="Genomic_DNA"/>
</dbReference>
<dbReference type="InterPro" id="IPR051044">
    <property type="entry name" value="MAG_DAG_Lipase"/>
</dbReference>
<evidence type="ECO:0000313" key="6">
    <source>
        <dbReference type="EMBL" id="ACL45401.1"/>
    </source>
</evidence>
<dbReference type="KEGG" id="cyn:Cyan7425_3067"/>
<dbReference type="InterPro" id="IPR022742">
    <property type="entry name" value="Hydrolase_4"/>
</dbReference>
<protein>
    <recommendedName>
        <fullName evidence="4">Monoacylglycerol lipase</fullName>
        <ecNumber evidence="3">3.1.1.23</ecNumber>
    </recommendedName>
</protein>
<evidence type="ECO:0000256" key="2">
    <source>
        <dbReference type="ARBA" id="ARBA00008645"/>
    </source>
</evidence>
<dbReference type="PANTHER" id="PTHR11614">
    <property type="entry name" value="PHOSPHOLIPASE-RELATED"/>
    <property type="match status" value="1"/>
</dbReference>
<organism evidence="6">
    <name type="scientific">Cyanothece sp. (strain PCC 7425 / ATCC 29141)</name>
    <dbReference type="NCBI Taxonomy" id="395961"/>
    <lineage>
        <taxon>Bacteria</taxon>
        <taxon>Bacillati</taxon>
        <taxon>Cyanobacteriota</taxon>
        <taxon>Cyanophyceae</taxon>
        <taxon>Gomontiellales</taxon>
        <taxon>Cyanothecaceae</taxon>
        <taxon>Cyanothece</taxon>
    </lineage>
</organism>
<dbReference type="HOGENOM" id="CLU_026209_7_2_3"/>
<feature type="domain" description="Serine aminopeptidase S33" evidence="5">
    <location>
        <begin position="28"/>
        <end position="259"/>
    </location>
</feature>
<sequence length="306" mass="34170">MQHLEGIFKGFGDCSLYYQSWHPEGSGQAVVILVHGLGGHSGVFQNVVEYLVPQGYELYAMDLRGHGRSAGQRGHINAWGEFRADLHAFIQYVRQQQSRCAYILWGHSLGGTIALDYVLHAPEQLQGLIVTAPALGQVGVPPWKLAIGQVLSKVYPRFSLQVGIPKTLASRDPAALAACLQDPLRHDYGSARLVTEFYATVDWINQHASELKTPLLIMHGSADRVTLPEGSRAFFQQVLFADKEHREYPGNYHDLYIDVDYQKMFSDVDIWLDRHLVGTELCQPFPPSWARSPGQVSSSLPSCSRR</sequence>
<dbReference type="InterPro" id="IPR000073">
    <property type="entry name" value="AB_hydrolase_1"/>
</dbReference>
<dbReference type="eggNOG" id="COG2267">
    <property type="taxonomic scope" value="Bacteria"/>
</dbReference>
<dbReference type="InterPro" id="IPR029058">
    <property type="entry name" value="AB_hydrolase_fold"/>
</dbReference>
<evidence type="ECO:0000256" key="3">
    <source>
        <dbReference type="ARBA" id="ARBA00013254"/>
    </source>
</evidence>
<evidence type="ECO:0000256" key="1">
    <source>
        <dbReference type="ARBA" id="ARBA00001613"/>
    </source>
</evidence>
<gene>
    <name evidence="6" type="ordered locus">Cyan7425_3067</name>
</gene>
<accession>B8HMT2</accession>
<dbReference type="OrthoDB" id="9806902at2"/>
<dbReference type="EC" id="3.1.1.23" evidence="3"/>
<dbReference type="FunFam" id="3.40.50.1820:FF:000117">
    <property type="entry name" value="Monoglyceride lipase, putative"/>
    <property type="match status" value="1"/>
</dbReference>